<dbReference type="AlphaFoldDB" id="A0A517NMK7"/>
<evidence type="ECO:0000313" key="2">
    <source>
        <dbReference type="EMBL" id="QDT08319.1"/>
    </source>
</evidence>
<evidence type="ECO:0000256" key="1">
    <source>
        <dbReference type="SAM" id="MobiDB-lite"/>
    </source>
</evidence>
<sequence length="87" mass="9716">MSRFWPATTTSSKLLLLALLVIAFPFVYILSRRFFGAINDSPAYRHEMRGPLDATVQEHKRNQMSREAATSNQAGATPIYDVASPTD</sequence>
<name>A0A517NMK7_9BACT</name>
<reference evidence="2 3" key="1">
    <citation type="submission" date="2019-02" db="EMBL/GenBank/DDBJ databases">
        <title>Deep-cultivation of Planctomycetes and their phenomic and genomic characterization uncovers novel biology.</title>
        <authorList>
            <person name="Wiegand S."/>
            <person name="Jogler M."/>
            <person name="Boedeker C."/>
            <person name="Pinto D."/>
            <person name="Vollmers J."/>
            <person name="Rivas-Marin E."/>
            <person name="Kohn T."/>
            <person name="Peeters S.H."/>
            <person name="Heuer A."/>
            <person name="Rast P."/>
            <person name="Oberbeckmann S."/>
            <person name="Bunk B."/>
            <person name="Jeske O."/>
            <person name="Meyerdierks A."/>
            <person name="Storesund J.E."/>
            <person name="Kallscheuer N."/>
            <person name="Luecker S."/>
            <person name="Lage O.M."/>
            <person name="Pohl T."/>
            <person name="Merkel B.J."/>
            <person name="Hornburger P."/>
            <person name="Mueller R.-W."/>
            <person name="Bruemmer F."/>
            <person name="Labrenz M."/>
            <person name="Spormann A.M."/>
            <person name="Op den Camp H."/>
            <person name="Overmann J."/>
            <person name="Amann R."/>
            <person name="Jetten M.S.M."/>
            <person name="Mascher T."/>
            <person name="Medema M.H."/>
            <person name="Devos D.P."/>
            <person name="Kaster A.-K."/>
            <person name="Ovreas L."/>
            <person name="Rohde M."/>
            <person name="Galperin M.Y."/>
            <person name="Jogler C."/>
        </authorList>
    </citation>
    <scope>NUCLEOTIDE SEQUENCE [LARGE SCALE GENOMIC DNA]</scope>
    <source>
        <strain evidence="2 3">K23_9</strain>
    </source>
</reference>
<proteinExistence type="predicted"/>
<feature type="region of interest" description="Disordered" evidence="1">
    <location>
        <begin position="59"/>
        <end position="87"/>
    </location>
</feature>
<dbReference type="RefSeq" id="WP_145415880.1">
    <property type="nucleotide sequence ID" value="NZ_CP036526.1"/>
</dbReference>
<evidence type="ECO:0000313" key="3">
    <source>
        <dbReference type="Proteomes" id="UP000319817"/>
    </source>
</evidence>
<protein>
    <submittedName>
        <fullName evidence="2">Uncharacterized protein</fullName>
    </submittedName>
</protein>
<gene>
    <name evidence="2" type="ORF">K239x_02570</name>
</gene>
<dbReference type="EMBL" id="CP036526">
    <property type="protein sequence ID" value="QDT08319.1"/>
    <property type="molecule type" value="Genomic_DNA"/>
</dbReference>
<keyword evidence="3" id="KW-1185">Reference proteome</keyword>
<organism evidence="2 3">
    <name type="scientific">Stieleria marina</name>
    <dbReference type="NCBI Taxonomy" id="1930275"/>
    <lineage>
        <taxon>Bacteria</taxon>
        <taxon>Pseudomonadati</taxon>
        <taxon>Planctomycetota</taxon>
        <taxon>Planctomycetia</taxon>
        <taxon>Pirellulales</taxon>
        <taxon>Pirellulaceae</taxon>
        <taxon>Stieleria</taxon>
    </lineage>
</organism>
<accession>A0A517NMK7</accession>
<dbReference type="Proteomes" id="UP000319817">
    <property type="component" value="Chromosome"/>
</dbReference>